<feature type="compositionally biased region" description="Polar residues" evidence="1">
    <location>
        <begin position="1105"/>
        <end position="1116"/>
    </location>
</feature>
<feature type="compositionally biased region" description="Basic and acidic residues" evidence="1">
    <location>
        <begin position="933"/>
        <end position="945"/>
    </location>
</feature>
<sequence>MARSSYYEPRAETPVSPLLPAFPIPKSSNAQLLRQQQQAARTADAFDMSPHLYGSPTMAARSPSISSASTSQWTSGMPANPSNVHPAPAYVAAFGASQVVSERKRRFSDDEDEGGNGGTAMSSRDDMQFSPNALALVNAFLDQLLYSFLGNAMSTSLTALRPAVRDVLRSRLATEAIASAEEELQELLAGGDEEEEEMNQRQTVAERNRKWDTELVWKRTRLRVMVYTRLGEMEDDDEERYVREDELFHGSDRRFSHSSGLVSWAAAIFLTSVLEYIAEQVLQVAGQAADSRARRQSKNPRVSMSASGMVTPVDGVTVEDHDMEKVALNSTLGRLWRTWRKSLRGNTNPNHAPPTPTTSNNNNNFSRRFSRDPFGAAMSPRRSSFGTAGPESVVSALDESRRPSMSTNNDRGDDELPEAQYPEHVLAANIPLPIGDAKRDVDEIEVPGLARDPDEFETDGELTPIDSEPKRRNSHAGTTPYSLIGSLIEGAMQLTGRTRRDSSQTTIQEKPVLTRQRSASVPMRARPVLHEDTDKVEETQDPEAEDVTAEAEPEAAEDQPEEKANADEMEPPKRDASPHVKPVLDKLAANAPPDDEADKKEARGILGTAAAGSAAAAAAALSLVYGSKFDKKEARKSSPATHTDIEERDKQKHLIDMKRYSVPPSASRGLTHPEKEDEETKDAESKPEVPKTVLRPATADSDESFSLNDKNEKGVVQQPIAKPRHLSGDFTPVEVGEEVEDEEPAVDIGVARTSDTAVSTPRTEEPPVEYHQARDSFTNPAPRRPSRLILGANEPDEPSPLRKESQNVQEDDTGIPAVTPESFLSKRSLSLTVSPKQQVDKSKSQPPPQNRSLRGESPKRASVPSALVLSPDGGSHGPVSPAIEKTPSPWRQSFAAPEKSSQWAYSPKKSMSVSEPSPTIQEHPVIQKIMKRQENKVVKEEDDSKTLTSASIKGPEDFEMFVQGGDTVKYTLTPENVRDERSQTDAVPYPKQPRTVERTAPSPPPKQSPPLDTRMGRSQTAKQATSAVPIPPEPEEPEETSRERESRREKRRSISRPPVRNTSIHRKSGLMAREPQVMTESTRDFADFIRSTGPQKEQEVLPILNNRSTTSLNSLRQAHINGSRSSSPGAASARSLNRTALHSENVPPVPPMPNKGKNSMMQPRGPTSTADGTSELIDFIRTGPNGSAPAGQPRQHRISRTVAPFRTTMDSDQLNEWGERLAAQPDLKLNTDVQSAPSVKSASSMKSSVRTSANSRAPLLNGSNTGETVHPAHSGVPQRLSSLSTTAPSPKPLQPTQSEPAVKRYRNKDPYAIDLDDEDDDLLTALPRNRREEESLIDFLRHSEPPSDNYPRGMNNTNGSTIPQTANHGAPRRGSGTPGLKTLGADAVSMGGPRRGSMPNPNGPQPTKTANSSAPRQPQGTTAIAVGPITKPRPRMEARTNTATRDAGTTDLADFLRSSGPPSTNAPASPAGGVRGHSSKTSIASDKGSKKSGRRSLLGGLFSKKSAPKQRGYLDM</sequence>
<feature type="compositionally biased region" description="Polar residues" evidence="1">
    <location>
        <begin position="1405"/>
        <end position="1422"/>
    </location>
</feature>
<feature type="compositionally biased region" description="Basic and acidic residues" evidence="1">
    <location>
        <begin position="528"/>
        <end position="538"/>
    </location>
</feature>
<feature type="compositionally biased region" description="Basic and acidic residues" evidence="1">
    <location>
        <begin position="643"/>
        <end position="659"/>
    </location>
</feature>
<dbReference type="EMBL" id="JAXOVC010000003">
    <property type="protein sequence ID" value="KAK4503679.1"/>
    <property type="molecule type" value="Genomic_DNA"/>
</dbReference>
<feature type="region of interest" description="Disordered" evidence="1">
    <location>
        <begin position="626"/>
        <end position="922"/>
    </location>
</feature>
<dbReference type="Gene3D" id="1.10.20.10">
    <property type="entry name" value="Histone, subunit A"/>
    <property type="match status" value="1"/>
</dbReference>
<feature type="compositionally biased region" description="Basic and acidic residues" evidence="1">
    <location>
        <begin position="1335"/>
        <end position="1345"/>
    </location>
</feature>
<feature type="compositionally biased region" description="Low complexity" evidence="1">
    <location>
        <begin position="1233"/>
        <end position="1253"/>
    </location>
</feature>
<feature type="compositionally biased region" description="Low complexity" evidence="1">
    <location>
        <begin position="1122"/>
        <end position="1135"/>
    </location>
</feature>
<feature type="region of interest" description="Disordered" evidence="1">
    <location>
        <begin position="287"/>
        <end position="309"/>
    </location>
</feature>
<feature type="region of interest" description="Disordered" evidence="1">
    <location>
        <begin position="1335"/>
        <end position="1516"/>
    </location>
</feature>
<proteinExistence type="predicted"/>
<accession>A0ABR0EQ23</accession>
<gene>
    <name evidence="2" type="ORF">PRZ48_004594</name>
</gene>
<feature type="compositionally biased region" description="Polar residues" evidence="1">
    <location>
        <begin position="299"/>
        <end position="308"/>
    </location>
</feature>
<feature type="compositionally biased region" description="Polar residues" evidence="1">
    <location>
        <begin position="899"/>
        <end position="920"/>
    </location>
</feature>
<feature type="compositionally biased region" description="Acidic residues" evidence="1">
    <location>
        <begin position="539"/>
        <end position="560"/>
    </location>
</feature>
<feature type="region of interest" description="Disordered" evidence="1">
    <location>
        <begin position="102"/>
        <end position="125"/>
    </location>
</feature>
<feature type="region of interest" description="Disordered" evidence="1">
    <location>
        <begin position="971"/>
        <end position="1202"/>
    </location>
</feature>
<feature type="region of interest" description="Disordered" evidence="1">
    <location>
        <begin position="451"/>
        <end position="481"/>
    </location>
</feature>
<feature type="region of interest" description="Disordered" evidence="1">
    <location>
        <begin position="1228"/>
        <end position="1319"/>
    </location>
</feature>
<evidence type="ECO:0000313" key="2">
    <source>
        <dbReference type="EMBL" id="KAK4503679.1"/>
    </source>
</evidence>
<feature type="region of interest" description="Disordered" evidence="1">
    <location>
        <begin position="57"/>
        <end position="81"/>
    </location>
</feature>
<feature type="compositionally biased region" description="Polar residues" evidence="1">
    <location>
        <begin position="1016"/>
        <end position="1026"/>
    </location>
</feature>
<feature type="region of interest" description="Disordered" evidence="1">
    <location>
        <begin position="343"/>
        <end position="416"/>
    </location>
</feature>
<feature type="region of interest" description="Disordered" evidence="1">
    <location>
        <begin position="933"/>
        <end position="952"/>
    </location>
</feature>
<feature type="compositionally biased region" description="Acidic residues" evidence="1">
    <location>
        <begin position="735"/>
        <end position="745"/>
    </location>
</feature>
<feature type="compositionally biased region" description="Polar residues" evidence="1">
    <location>
        <begin position="1156"/>
        <end position="1172"/>
    </location>
</feature>
<evidence type="ECO:0000256" key="1">
    <source>
        <dbReference type="SAM" id="MobiDB-lite"/>
    </source>
</evidence>
<feature type="compositionally biased region" description="Low complexity" evidence="1">
    <location>
        <begin position="1495"/>
        <end position="1504"/>
    </location>
</feature>
<name>A0ABR0EQ23_ZASCE</name>
<feature type="compositionally biased region" description="Basic and acidic residues" evidence="1">
    <location>
        <begin position="561"/>
        <end position="584"/>
    </location>
</feature>
<organism evidence="2 3">
    <name type="scientific">Zasmidium cellare</name>
    <name type="common">Wine cellar mold</name>
    <name type="synonym">Racodium cellare</name>
    <dbReference type="NCBI Taxonomy" id="395010"/>
    <lineage>
        <taxon>Eukaryota</taxon>
        <taxon>Fungi</taxon>
        <taxon>Dikarya</taxon>
        <taxon>Ascomycota</taxon>
        <taxon>Pezizomycotina</taxon>
        <taxon>Dothideomycetes</taxon>
        <taxon>Dothideomycetidae</taxon>
        <taxon>Mycosphaerellales</taxon>
        <taxon>Mycosphaerellaceae</taxon>
        <taxon>Zasmidium</taxon>
    </lineage>
</organism>
<dbReference type="InterPro" id="IPR009072">
    <property type="entry name" value="Histone-fold"/>
</dbReference>
<keyword evidence="3" id="KW-1185">Reference proteome</keyword>
<comment type="caution">
    <text evidence="2">The sequence shown here is derived from an EMBL/GenBank/DDBJ whole genome shotgun (WGS) entry which is preliminary data.</text>
</comment>
<feature type="region of interest" description="Disordered" evidence="1">
    <location>
        <begin position="1"/>
        <end position="20"/>
    </location>
</feature>
<dbReference type="Proteomes" id="UP001305779">
    <property type="component" value="Unassembled WGS sequence"/>
</dbReference>
<reference evidence="2 3" key="1">
    <citation type="journal article" date="2023" name="G3 (Bethesda)">
        <title>A chromosome-level genome assembly of Zasmidium syzygii isolated from banana leaves.</title>
        <authorList>
            <person name="van Westerhoven A.C."/>
            <person name="Mehrabi R."/>
            <person name="Talebi R."/>
            <person name="Steentjes M.B.F."/>
            <person name="Corcolon B."/>
            <person name="Chong P.A."/>
            <person name="Kema G.H.J."/>
            <person name="Seidl M.F."/>
        </authorList>
    </citation>
    <scope>NUCLEOTIDE SEQUENCE [LARGE SCALE GENOMIC DNA]</scope>
    <source>
        <strain evidence="2 3">P124</strain>
    </source>
</reference>
<protein>
    <submittedName>
        <fullName evidence="2">Uncharacterized protein</fullName>
    </submittedName>
</protein>
<feature type="compositionally biased region" description="Polar residues" evidence="1">
    <location>
        <begin position="1279"/>
        <end position="1299"/>
    </location>
</feature>
<evidence type="ECO:0000313" key="3">
    <source>
        <dbReference type="Proteomes" id="UP001305779"/>
    </source>
</evidence>
<feature type="compositionally biased region" description="Basic and acidic residues" evidence="1">
    <location>
        <begin position="1039"/>
        <end position="1048"/>
    </location>
</feature>
<feature type="compositionally biased region" description="Low complexity" evidence="1">
    <location>
        <begin position="62"/>
        <end position="75"/>
    </location>
</feature>
<feature type="region of interest" description="Disordered" evidence="1">
    <location>
        <begin position="495"/>
        <end position="602"/>
    </location>
</feature>
<feature type="compositionally biased region" description="Polar residues" evidence="1">
    <location>
        <begin position="1354"/>
        <end position="1367"/>
    </location>
</feature>
<feature type="compositionally biased region" description="Polar residues" evidence="1">
    <location>
        <begin position="825"/>
        <end position="837"/>
    </location>
</feature>